<accession>A0AAU9JP87</accession>
<dbReference type="Proteomes" id="UP001162131">
    <property type="component" value="Unassembled WGS sequence"/>
</dbReference>
<name>A0AAU9JP87_9CILI</name>
<proteinExistence type="predicted"/>
<organism evidence="3 4">
    <name type="scientific">Blepharisma stoltei</name>
    <dbReference type="NCBI Taxonomy" id="1481888"/>
    <lineage>
        <taxon>Eukaryota</taxon>
        <taxon>Sar</taxon>
        <taxon>Alveolata</taxon>
        <taxon>Ciliophora</taxon>
        <taxon>Postciliodesmatophora</taxon>
        <taxon>Heterotrichea</taxon>
        <taxon>Heterotrichida</taxon>
        <taxon>Blepharismidae</taxon>
        <taxon>Blepharisma</taxon>
    </lineage>
</organism>
<keyword evidence="4" id="KW-1185">Reference proteome</keyword>
<evidence type="ECO:0000256" key="1">
    <source>
        <dbReference type="SAM" id="Coils"/>
    </source>
</evidence>
<feature type="compositionally biased region" description="Basic and acidic residues" evidence="2">
    <location>
        <begin position="694"/>
        <end position="722"/>
    </location>
</feature>
<feature type="region of interest" description="Disordered" evidence="2">
    <location>
        <begin position="677"/>
        <end position="722"/>
    </location>
</feature>
<protein>
    <submittedName>
        <fullName evidence="3">Uncharacterized protein</fullName>
    </submittedName>
</protein>
<dbReference type="AlphaFoldDB" id="A0AAU9JP87"/>
<feature type="region of interest" description="Disordered" evidence="2">
    <location>
        <begin position="533"/>
        <end position="565"/>
    </location>
</feature>
<evidence type="ECO:0000313" key="3">
    <source>
        <dbReference type="EMBL" id="CAG9328122.1"/>
    </source>
</evidence>
<evidence type="ECO:0000256" key="2">
    <source>
        <dbReference type="SAM" id="MobiDB-lite"/>
    </source>
</evidence>
<keyword evidence="1" id="KW-0175">Coiled coil</keyword>
<feature type="region of interest" description="Disordered" evidence="2">
    <location>
        <begin position="369"/>
        <end position="390"/>
    </location>
</feature>
<comment type="caution">
    <text evidence="3">The sequence shown here is derived from an EMBL/GenBank/DDBJ whole genome shotgun (WGS) entry which is preliminary data.</text>
</comment>
<feature type="coiled-coil region" evidence="1">
    <location>
        <begin position="82"/>
        <end position="249"/>
    </location>
</feature>
<feature type="compositionally biased region" description="Basic and acidic residues" evidence="2">
    <location>
        <begin position="533"/>
        <end position="548"/>
    </location>
</feature>
<evidence type="ECO:0000313" key="4">
    <source>
        <dbReference type="Proteomes" id="UP001162131"/>
    </source>
</evidence>
<reference evidence="3" key="1">
    <citation type="submission" date="2021-09" db="EMBL/GenBank/DDBJ databases">
        <authorList>
            <consortium name="AG Swart"/>
            <person name="Singh M."/>
            <person name="Singh A."/>
            <person name="Seah K."/>
            <person name="Emmerich C."/>
        </authorList>
    </citation>
    <scope>NUCLEOTIDE SEQUENCE</scope>
    <source>
        <strain evidence="3">ATCC30299</strain>
    </source>
</reference>
<feature type="compositionally biased region" description="Polar residues" evidence="2">
    <location>
        <begin position="680"/>
        <end position="691"/>
    </location>
</feature>
<sequence>MDENEYDSSIEDLPQEESIDECYESDFEKEADSLVKNSSITTPIGAQKSFITQQNWPGVSLNSKISSTKVNYQTVSSSATSLENPQKVIARLQKENASLRNQLKELNLRLNEVLDISKKKILKAPDTATREEGIRKQADTKDKQVRVYENEYNRLKARLEQLHDTNYAVQLKYSIKEKEEKVKDFEKQFKILSAEQKNRAKLLNKVYGDGLPDDMKELNEVMEESNHLREQVNELEAKLEKSHEGYEQQYELELNLTEKLEKLQEISESYNIELGKQKSPSKINTTYENLLKSYQNTVKINENSINHLKSQEKDLKKLFDSNVIEINTIKKEIKEKEEISMRVKEELKNIMKIAESKNLGNLVTLLESKPKVSSHSSSPQPRASQDSNREIHTIAEVEESLAESKSLVMAISSKDLKKPSPFKFNKKVINDEIDEEIPGENMLVDVPLVKSVLETQKSYESENLKSTPNISSTKANKPKLDFRSILNQNPVASPSMEEIKPENKPVNRGQNSLESLDALLGIKKAETEVKGLEDFTEHRKSSAKEESKTVIPSKPSIFQELEPTPNTKSIFEELRSTNKPFQEDLRSSKSKPILDELKPASSKSIFDELKPTNKKSIFDELKPTNNKSIFDDLKPATENKPFFEEPKPTSNKSIFEELKPNNKSIFDELKPSEKSIFDELNSNNKAESNLPSFLKDEPFSSKPQEKPVKSTRDRSHLFQEKKSDDLFSNKSLFNIDEIKHTVSQNSEATLISPPTQAGTESVNQSNYLFSEPSIPKSKNTRERPNMFQSEQFMPESFNSIQQNNDKFELNLNQNKWSSFNEHEINRPSLKEPRKSVLQQDKGDKLKNLAEKAEKNEFFQDLFGSPDDKKIEFTNIKSKLLPTTLEKNQKAIPKPVEPIIDNTPSDIFRFSEPASFAQKIQPPSTDTSSFIKSEASKKPTFDLIEEDLIL</sequence>
<dbReference type="EMBL" id="CAJZBQ010000045">
    <property type="protein sequence ID" value="CAG9328122.1"/>
    <property type="molecule type" value="Genomic_DNA"/>
</dbReference>
<gene>
    <name evidence="3" type="ORF">BSTOLATCC_MIC45580</name>
</gene>